<evidence type="ECO:0000313" key="1">
    <source>
        <dbReference type="EMBL" id="SDJ60375.1"/>
    </source>
</evidence>
<dbReference type="RefSeq" id="WP_093194178.1">
    <property type="nucleotide sequence ID" value="NZ_FNEV01000008.1"/>
</dbReference>
<evidence type="ECO:0000313" key="2">
    <source>
        <dbReference type="Proteomes" id="UP000199225"/>
    </source>
</evidence>
<dbReference type="SUPFAM" id="SSF53756">
    <property type="entry name" value="UDP-Glycosyltransferase/glycogen phosphorylase"/>
    <property type="match status" value="1"/>
</dbReference>
<dbReference type="OrthoDB" id="9805604at2"/>
<name>A0A1G8V4T8_9BACI</name>
<keyword evidence="1" id="KW-0808">Transferase</keyword>
<dbReference type="AlphaFoldDB" id="A0A1G8V4T8"/>
<sequence length="330" mass="37268">MKAYIFTEAGEGIGFGHLSRCISLYESLKEVGVKTEMIVSGTFQDISMLKGVNYRQQSWYNEEFLEQTVTDEDVCIIDSYLADISLYEILSNQAKRCVYIDDNSRLSYPKGIVVNPSLHIGNLSYPRKAGVTYLYGPSYVIVRPAFQKPGNQREVLRQVKDILVTMGGTDPMGMTLPLIDRLKASFPNIRLHVLITDAFSDKSKIEAKTTSRLHIYKNLDAEAMRGVMKKVDVAITAAGQTIYELMVSLTPFIPIQTVQNQENNVEGLRTYEIQTLYVKNESHVGYVEEALEEYLSPKIRNSLIQTYSHLIDGKGSKRIVEKLINGEKEV</sequence>
<dbReference type="Proteomes" id="UP000199225">
    <property type="component" value="Unassembled WGS sequence"/>
</dbReference>
<keyword evidence="2" id="KW-1185">Reference proteome</keyword>
<proteinExistence type="predicted"/>
<reference evidence="2" key="1">
    <citation type="submission" date="2016-10" db="EMBL/GenBank/DDBJ databases">
        <authorList>
            <person name="Varghese N."/>
            <person name="Submissions S."/>
        </authorList>
    </citation>
    <scope>NUCLEOTIDE SEQUENCE [LARGE SCALE GENOMIC DNA]</scope>
    <source>
        <strain evidence="2">DSM 4771</strain>
    </source>
</reference>
<protein>
    <submittedName>
        <fullName evidence="1">Spore coat polysaccharide biosynthesis protein SpsG, predicted glycosyltransferase</fullName>
    </submittedName>
</protein>
<organism evidence="1 2">
    <name type="scientific">Salimicrobium halophilum</name>
    <dbReference type="NCBI Taxonomy" id="86666"/>
    <lineage>
        <taxon>Bacteria</taxon>
        <taxon>Bacillati</taxon>
        <taxon>Bacillota</taxon>
        <taxon>Bacilli</taxon>
        <taxon>Bacillales</taxon>
        <taxon>Bacillaceae</taxon>
        <taxon>Salimicrobium</taxon>
    </lineage>
</organism>
<gene>
    <name evidence="1" type="ORF">SAMN04490247_2467</name>
</gene>
<dbReference type="GO" id="GO:0016740">
    <property type="term" value="F:transferase activity"/>
    <property type="evidence" value="ECO:0007669"/>
    <property type="project" value="UniProtKB-KW"/>
</dbReference>
<dbReference type="Gene3D" id="3.40.50.11190">
    <property type="match status" value="1"/>
</dbReference>
<dbReference type="STRING" id="86666.SAMN04490247_2467"/>
<dbReference type="Gene3D" id="3.40.50.2000">
    <property type="entry name" value="Glycogen Phosphorylase B"/>
    <property type="match status" value="1"/>
</dbReference>
<dbReference type="EMBL" id="FNEV01000008">
    <property type="protein sequence ID" value="SDJ60375.1"/>
    <property type="molecule type" value="Genomic_DNA"/>
</dbReference>
<accession>A0A1G8V4T8</accession>